<reference evidence="1" key="1">
    <citation type="submission" date="2020-05" db="UniProtKB">
        <authorList>
            <consortium name="EnsemblMetazoa"/>
        </authorList>
    </citation>
    <scope>IDENTIFICATION</scope>
    <source>
        <strain evidence="1">TTRI</strain>
    </source>
</reference>
<sequence>MENPSKRIVLIETESQSWNNIFLLAQGYFLNGCSTECLILSIFSSSIQVVVRVGEVKRLQAAQIMQCEQCNVDDIGRDAANVCTTSSKRKAITFRHFGRFTRKSGEQGIEHL</sequence>
<organism evidence="1 2">
    <name type="scientific">Glossina austeni</name>
    <name type="common">Savannah tsetse fly</name>
    <dbReference type="NCBI Taxonomy" id="7395"/>
    <lineage>
        <taxon>Eukaryota</taxon>
        <taxon>Metazoa</taxon>
        <taxon>Ecdysozoa</taxon>
        <taxon>Arthropoda</taxon>
        <taxon>Hexapoda</taxon>
        <taxon>Insecta</taxon>
        <taxon>Pterygota</taxon>
        <taxon>Neoptera</taxon>
        <taxon>Endopterygota</taxon>
        <taxon>Diptera</taxon>
        <taxon>Brachycera</taxon>
        <taxon>Muscomorpha</taxon>
        <taxon>Hippoboscoidea</taxon>
        <taxon>Glossinidae</taxon>
        <taxon>Glossina</taxon>
    </lineage>
</organism>
<accession>A0A1A9V4G3</accession>
<protein>
    <submittedName>
        <fullName evidence="1">Uncharacterized protein</fullName>
    </submittedName>
</protein>
<evidence type="ECO:0000313" key="1">
    <source>
        <dbReference type="EnsemblMetazoa" id="GAUT025538-PA"/>
    </source>
</evidence>
<evidence type="ECO:0000313" key="2">
    <source>
        <dbReference type="Proteomes" id="UP000078200"/>
    </source>
</evidence>
<proteinExistence type="predicted"/>
<dbReference type="VEuPathDB" id="VectorBase:GAUT025538"/>
<dbReference type="EnsemblMetazoa" id="GAUT025538-RA">
    <property type="protein sequence ID" value="GAUT025538-PA"/>
    <property type="gene ID" value="GAUT025538"/>
</dbReference>
<keyword evidence="2" id="KW-1185">Reference proteome</keyword>
<dbReference type="AlphaFoldDB" id="A0A1A9V4G3"/>
<name>A0A1A9V4G3_GLOAU</name>
<dbReference type="Proteomes" id="UP000078200">
    <property type="component" value="Unassembled WGS sequence"/>
</dbReference>